<evidence type="ECO:0000256" key="8">
    <source>
        <dbReference type="ARBA" id="ARBA00022840"/>
    </source>
</evidence>
<proteinExistence type="inferred from homology"/>
<dbReference type="OrthoDB" id="10265467at2759"/>
<dbReference type="InterPro" id="IPR021886">
    <property type="entry name" value="MgsA_C"/>
</dbReference>
<dbReference type="Pfam" id="PF16193">
    <property type="entry name" value="AAA_assoc_2"/>
    <property type="match status" value="1"/>
</dbReference>
<feature type="domain" description="UBZ4-type" evidence="11">
    <location>
        <begin position="4"/>
        <end position="32"/>
    </location>
</feature>
<evidence type="ECO:0000256" key="6">
    <source>
        <dbReference type="ARBA" id="ARBA00022771"/>
    </source>
</evidence>
<comment type="similarity">
    <text evidence="1">Belongs to the AAA ATPase family. RarA/MGS1/WRNIP1 subfamily.</text>
</comment>
<dbReference type="EMBL" id="MBFT01000491">
    <property type="protein sequence ID" value="PVU90268.1"/>
    <property type="molecule type" value="Genomic_DNA"/>
</dbReference>
<dbReference type="GO" id="GO:0005634">
    <property type="term" value="C:nucleus"/>
    <property type="evidence" value="ECO:0007669"/>
    <property type="project" value="TreeGrafter"/>
</dbReference>
<dbReference type="Gene3D" id="1.10.8.60">
    <property type="match status" value="1"/>
</dbReference>
<dbReference type="GO" id="GO:0008270">
    <property type="term" value="F:zinc ion binding"/>
    <property type="evidence" value="ECO:0007669"/>
    <property type="project" value="UniProtKB-KW"/>
</dbReference>
<keyword evidence="5 10" id="KW-0227">DNA damage</keyword>
<dbReference type="SUPFAM" id="SSF52540">
    <property type="entry name" value="P-loop containing nucleoside triphosphate hydrolases"/>
    <property type="match status" value="1"/>
</dbReference>
<gene>
    <name evidence="12" type="ORF">BB559_004702</name>
</gene>
<name>A0A2T9YD47_9FUNG</name>
<dbReference type="GO" id="GO:0006271">
    <property type="term" value="P:DNA strand elongation involved in DNA replication"/>
    <property type="evidence" value="ECO:0007669"/>
    <property type="project" value="UniProtKB-ARBA"/>
</dbReference>
<dbReference type="InterPro" id="IPR051314">
    <property type="entry name" value="AAA_ATPase_RarA/MGS1/WRNIP1"/>
</dbReference>
<dbReference type="InterPro" id="IPR008921">
    <property type="entry name" value="DNA_pol3_clamp-load_cplx_C"/>
</dbReference>
<dbReference type="Gene3D" id="3.30.160.60">
    <property type="entry name" value="Classic Zinc Finger"/>
    <property type="match status" value="1"/>
</dbReference>
<dbReference type="SMART" id="SM00382">
    <property type="entry name" value="AAA"/>
    <property type="match status" value="1"/>
</dbReference>
<keyword evidence="3" id="KW-0479">Metal-binding</keyword>
<dbReference type="PANTHER" id="PTHR13779:SF7">
    <property type="entry name" value="ATPASE WRNIP1"/>
    <property type="match status" value="1"/>
</dbReference>
<evidence type="ECO:0000256" key="5">
    <source>
        <dbReference type="ARBA" id="ARBA00022763"/>
    </source>
</evidence>
<keyword evidence="6 10" id="KW-0863">Zinc-finger</keyword>
<accession>A0A2T9YD47</accession>
<dbReference type="GO" id="GO:0005524">
    <property type="term" value="F:ATP binding"/>
    <property type="evidence" value="ECO:0007669"/>
    <property type="project" value="UniProtKB-KW"/>
</dbReference>
<dbReference type="Gene3D" id="1.10.3710.10">
    <property type="entry name" value="DNA polymerase III clamp loader subunits, C-terminal domain"/>
    <property type="match status" value="1"/>
</dbReference>
<evidence type="ECO:0000256" key="3">
    <source>
        <dbReference type="ARBA" id="ARBA00022723"/>
    </source>
</evidence>
<dbReference type="CDD" id="cd18139">
    <property type="entry name" value="HLD_clamp_RarA"/>
    <property type="match status" value="1"/>
</dbReference>
<dbReference type="InterPro" id="IPR027417">
    <property type="entry name" value="P-loop_NTPase"/>
</dbReference>
<keyword evidence="9 10" id="KW-0234">DNA repair</keyword>
<keyword evidence="7" id="KW-0862">Zinc</keyword>
<evidence type="ECO:0000259" key="11">
    <source>
        <dbReference type="PROSITE" id="PS51908"/>
    </source>
</evidence>
<dbReference type="GO" id="GO:0016887">
    <property type="term" value="F:ATP hydrolysis activity"/>
    <property type="evidence" value="ECO:0007669"/>
    <property type="project" value="InterPro"/>
</dbReference>
<organism evidence="12 13">
    <name type="scientific">Furculomyces boomerangus</name>
    <dbReference type="NCBI Taxonomy" id="61424"/>
    <lineage>
        <taxon>Eukaryota</taxon>
        <taxon>Fungi</taxon>
        <taxon>Fungi incertae sedis</taxon>
        <taxon>Zoopagomycota</taxon>
        <taxon>Kickxellomycotina</taxon>
        <taxon>Harpellomycetes</taxon>
        <taxon>Harpellales</taxon>
        <taxon>Harpellaceae</taxon>
        <taxon>Furculomyces</taxon>
    </lineage>
</organism>
<evidence type="ECO:0000313" key="12">
    <source>
        <dbReference type="EMBL" id="PVU90268.1"/>
    </source>
</evidence>
<keyword evidence="2" id="KW-0235">DNA replication</keyword>
<keyword evidence="13" id="KW-1185">Reference proteome</keyword>
<dbReference type="InterPro" id="IPR003959">
    <property type="entry name" value="ATPase_AAA_core"/>
</dbReference>
<protein>
    <recommendedName>
        <fullName evidence="11">UBZ4-type domain-containing protein</fullName>
    </recommendedName>
</protein>
<keyword evidence="4" id="KW-0547">Nucleotide-binding</keyword>
<evidence type="ECO:0000256" key="10">
    <source>
        <dbReference type="PROSITE-ProRule" id="PRU01256"/>
    </source>
</evidence>
<evidence type="ECO:0000256" key="9">
    <source>
        <dbReference type="ARBA" id="ARBA00023204"/>
    </source>
</evidence>
<dbReference type="Proteomes" id="UP000245699">
    <property type="component" value="Unassembled WGS sequence"/>
</dbReference>
<evidence type="ECO:0000256" key="2">
    <source>
        <dbReference type="ARBA" id="ARBA00022705"/>
    </source>
</evidence>
<dbReference type="FunFam" id="3.40.50.300:FF:000137">
    <property type="entry name" value="Replication-associated recombination protein A"/>
    <property type="match status" value="1"/>
</dbReference>
<dbReference type="GO" id="GO:0000731">
    <property type="term" value="P:DNA synthesis involved in DNA repair"/>
    <property type="evidence" value="ECO:0007669"/>
    <property type="project" value="TreeGrafter"/>
</dbReference>
<keyword evidence="8" id="KW-0067">ATP-binding</keyword>
<dbReference type="STRING" id="61424.A0A2T9YD47"/>
<dbReference type="PANTHER" id="PTHR13779">
    <property type="entry name" value="WERNER HELICASE-INTERACTING PROTEIN 1 FAMILY MEMBER"/>
    <property type="match status" value="1"/>
</dbReference>
<dbReference type="GO" id="GO:0008047">
    <property type="term" value="F:enzyme activator activity"/>
    <property type="evidence" value="ECO:0007669"/>
    <property type="project" value="TreeGrafter"/>
</dbReference>
<evidence type="ECO:0000256" key="7">
    <source>
        <dbReference type="ARBA" id="ARBA00022833"/>
    </source>
</evidence>
<dbReference type="Pfam" id="PF12002">
    <property type="entry name" value="MgsA_C"/>
    <property type="match status" value="1"/>
</dbReference>
<dbReference type="InterPro" id="IPR032423">
    <property type="entry name" value="AAA_assoc_2"/>
</dbReference>
<evidence type="ECO:0000256" key="4">
    <source>
        <dbReference type="ARBA" id="ARBA00022741"/>
    </source>
</evidence>
<dbReference type="Gene3D" id="3.40.50.300">
    <property type="entry name" value="P-loop containing nucleotide triphosphate hydrolases"/>
    <property type="match status" value="1"/>
</dbReference>
<dbReference type="InterPro" id="IPR003593">
    <property type="entry name" value="AAA+_ATPase"/>
</dbReference>
<dbReference type="GO" id="GO:0003677">
    <property type="term" value="F:DNA binding"/>
    <property type="evidence" value="ECO:0007669"/>
    <property type="project" value="InterPro"/>
</dbReference>
<dbReference type="SUPFAM" id="SSF48019">
    <property type="entry name" value="post-AAA+ oligomerization domain-like"/>
    <property type="match status" value="1"/>
</dbReference>
<dbReference type="GO" id="GO:0017116">
    <property type="term" value="F:single-stranded DNA helicase activity"/>
    <property type="evidence" value="ECO:0007669"/>
    <property type="project" value="TreeGrafter"/>
</dbReference>
<dbReference type="Gene3D" id="1.20.272.10">
    <property type="match status" value="1"/>
</dbReference>
<dbReference type="InterPro" id="IPR006642">
    <property type="entry name" value="Rad18_UBZ4"/>
</dbReference>
<dbReference type="PROSITE" id="PS51908">
    <property type="entry name" value="ZF_UBZ4"/>
    <property type="match status" value="1"/>
</dbReference>
<dbReference type="Pfam" id="PF00004">
    <property type="entry name" value="AAA"/>
    <property type="match status" value="1"/>
</dbReference>
<comment type="caution">
    <text evidence="12">The sequence shown here is derived from an EMBL/GenBank/DDBJ whole genome shotgun (WGS) entry which is preliminary data.</text>
</comment>
<evidence type="ECO:0000256" key="1">
    <source>
        <dbReference type="ARBA" id="ARBA00008959"/>
    </source>
</evidence>
<evidence type="ECO:0000313" key="13">
    <source>
        <dbReference type="Proteomes" id="UP000245699"/>
    </source>
</evidence>
<dbReference type="AlphaFoldDB" id="A0A2T9YD47"/>
<dbReference type="SMART" id="SM00734">
    <property type="entry name" value="ZnF_Rad18"/>
    <property type="match status" value="1"/>
</dbReference>
<reference evidence="12 13" key="1">
    <citation type="journal article" date="2018" name="MBio">
        <title>Comparative Genomics Reveals the Core Gene Toolbox for the Fungus-Insect Symbiosis.</title>
        <authorList>
            <person name="Wang Y."/>
            <person name="Stata M."/>
            <person name="Wang W."/>
            <person name="Stajich J.E."/>
            <person name="White M.M."/>
            <person name="Moncalvo J.M."/>
        </authorList>
    </citation>
    <scope>NUCLEOTIDE SEQUENCE [LARGE SCALE GENOMIC DNA]</scope>
    <source>
        <strain evidence="12 13">AUS-77-4</strain>
    </source>
</reference>
<dbReference type="FunFam" id="1.20.272.10:FF:000001">
    <property type="entry name" value="Putative AAA family ATPase"/>
    <property type="match status" value="1"/>
</dbReference>
<sequence>MSSLVNCPVCGKMIAEWYINRHLDEKCTGLEAKSLEPEAKLIQVENSTFEKGSRTRKQYQTKLPPFKKPKTMEGIESELYTNSFNNNRLKDVDSLKDVKSETLVSQVVNSESHKIEDDVEEVVMIQKMPNFEPTNRKSKSKRFVPLSERIRPKTLDEFFGQEGIVGETGILKKLIESDRIPSMILWGPPGSGKTTLARIIANRTNANFKEMSATSEKTTDVRKFIDDTSNSLTLSGTRTILFVDEIHRFNKMQQDTFLPYIEKGKIILIGATTENPSFRLNPALLSRCRPFVLHKIPLSEIEKIVLHAVEIKSNDYKDSKEIVVDKEVTEYISMIADGDARIAINTVEIAIDSLASSSLGRLEITIDCVNSALQKTHTLHNKDEHFDLISAFHKSMRGGDDNATMYWLARMIRGGEDPMYIARRIVRFASEDIGIADNNALVLAVSTMTAVEKIGYPECDVILSHCATYMARAKKSIEVYKAIKKAKSVVSEYPNYPVPLHIRNAPTKFMRNLGFSKGYKYNPNYEEEVEQNYLPEELKDLNFFID</sequence>
<dbReference type="CDD" id="cd00009">
    <property type="entry name" value="AAA"/>
    <property type="match status" value="1"/>
</dbReference>